<evidence type="ECO:0000256" key="4">
    <source>
        <dbReference type="SAM" id="Phobius"/>
    </source>
</evidence>
<protein>
    <submittedName>
        <fullName evidence="6">AraC family transcriptional regulator</fullName>
    </submittedName>
</protein>
<evidence type="ECO:0000256" key="2">
    <source>
        <dbReference type="ARBA" id="ARBA00023125"/>
    </source>
</evidence>
<accession>A0A365XW73</accession>
<dbReference type="PANTHER" id="PTHR43280:SF29">
    <property type="entry name" value="ARAC-FAMILY TRANSCRIPTIONAL REGULATOR"/>
    <property type="match status" value="1"/>
</dbReference>
<keyword evidence="4" id="KW-0812">Transmembrane</keyword>
<feature type="transmembrane region" description="Helical" evidence="4">
    <location>
        <begin position="223"/>
        <end position="245"/>
    </location>
</feature>
<dbReference type="InterPro" id="IPR018060">
    <property type="entry name" value="HTH_AraC"/>
</dbReference>
<dbReference type="GO" id="GO:0003700">
    <property type="term" value="F:DNA-binding transcription factor activity"/>
    <property type="evidence" value="ECO:0007669"/>
    <property type="project" value="InterPro"/>
</dbReference>
<evidence type="ECO:0000313" key="6">
    <source>
        <dbReference type="EMBL" id="RBL90328.1"/>
    </source>
</evidence>
<dbReference type="PROSITE" id="PS01124">
    <property type="entry name" value="HTH_ARAC_FAMILY_2"/>
    <property type="match status" value="1"/>
</dbReference>
<keyword evidence="3" id="KW-0804">Transcription</keyword>
<keyword evidence="2" id="KW-0238">DNA-binding</keyword>
<evidence type="ECO:0000256" key="1">
    <source>
        <dbReference type="ARBA" id="ARBA00023015"/>
    </source>
</evidence>
<gene>
    <name evidence="6" type="ORF">DF182_28085</name>
</gene>
<feature type="transmembrane region" description="Helical" evidence="4">
    <location>
        <begin position="152"/>
        <end position="170"/>
    </location>
</feature>
<feature type="transmembrane region" description="Helical" evidence="4">
    <location>
        <begin position="40"/>
        <end position="60"/>
    </location>
</feature>
<dbReference type="SMART" id="SM00342">
    <property type="entry name" value="HTH_ARAC"/>
    <property type="match status" value="1"/>
</dbReference>
<comment type="caution">
    <text evidence="6">The sequence shown here is derived from an EMBL/GenBank/DDBJ whole genome shotgun (WGS) entry which is preliminary data.</text>
</comment>
<feature type="transmembrane region" description="Helical" evidence="4">
    <location>
        <begin position="191"/>
        <end position="211"/>
    </location>
</feature>
<feature type="transmembrane region" description="Helical" evidence="4">
    <location>
        <begin position="6"/>
        <end position="28"/>
    </location>
</feature>
<name>A0A365XW73_9BACT</name>
<dbReference type="PANTHER" id="PTHR43280">
    <property type="entry name" value="ARAC-FAMILY TRANSCRIPTIONAL REGULATOR"/>
    <property type="match status" value="1"/>
</dbReference>
<sequence length="381" mass="43394">MSLVTDFLRTIILLGAVQGVVSGVLLWLGSRNRLPNRLLAVLLGMLSLAAFNLYASYGNWFNSGLLQFISNFIPWVITMPFGPLIYFYIKASLDTNFRITQRLRIHFLPVIIDLVPVLTAYVFVGGVLMGIIRNRPGPWAVFMDTWNVYADIPRWISLTGYLWWSVRYLTAIKTEVQDMAALPRYRLLQRFARVFLVFQLIWLVYLIPYVLPRYTDFMLNTFGWYPVYVPLAVMIYWLGIQGFIMTYQETTAVRKAAVNAAPDEAVSQATLVLLNKAMEEDRLYLDAALNLAGLSLYTGLPQKTISAVLNQCLQKNFNEYINSYRVAAFKERILLPEAVAWTIAGVAYDCGFSSLATFQRVFKHMTGLSPSAYRKQAMEAT</sequence>
<dbReference type="InterPro" id="IPR020449">
    <property type="entry name" value="Tscrpt_reg_AraC-type_HTH"/>
</dbReference>
<dbReference type="Gene3D" id="1.10.10.60">
    <property type="entry name" value="Homeodomain-like"/>
    <property type="match status" value="1"/>
</dbReference>
<feature type="transmembrane region" description="Helical" evidence="4">
    <location>
        <begin position="72"/>
        <end position="89"/>
    </location>
</feature>
<dbReference type="RefSeq" id="WP_113619076.1">
    <property type="nucleotide sequence ID" value="NZ_QFFJ01000002.1"/>
</dbReference>
<dbReference type="SUPFAM" id="SSF46689">
    <property type="entry name" value="Homeodomain-like"/>
    <property type="match status" value="1"/>
</dbReference>
<evidence type="ECO:0000256" key="3">
    <source>
        <dbReference type="ARBA" id="ARBA00023163"/>
    </source>
</evidence>
<keyword evidence="4" id="KW-0472">Membrane</keyword>
<dbReference type="GO" id="GO:0043565">
    <property type="term" value="F:sequence-specific DNA binding"/>
    <property type="evidence" value="ECO:0007669"/>
    <property type="project" value="InterPro"/>
</dbReference>
<evidence type="ECO:0000259" key="5">
    <source>
        <dbReference type="PROSITE" id="PS01124"/>
    </source>
</evidence>
<keyword evidence="1" id="KW-0805">Transcription regulation</keyword>
<dbReference type="PRINTS" id="PR00032">
    <property type="entry name" value="HTHARAC"/>
</dbReference>
<dbReference type="Pfam" id="PF12833">
    <property type="entry name" value="HTH_18"/>
    <property type="match status" value="1"/>
</dbReference>
<organism evidence="6 7">
    <name type="scientific">Chitinophaga flava</name>
    <dbReference type="NCBI Taxonomy" id="2259036"/>
    <lineage>
        <taxon>Bacteria</taxon>
        <taxon>Pseudomonadati</taxon>
        <taxon>Bacteroidota</taxon>
        <taxon>Chitinophagia</taxon>
        <taxon>Chitinophagales</taxon>
        <taxon>Chitinophagaceae</taxon>
        <taxon>Chitinophaga</taxon>
    </lineage>
</organism>
<dbReference type="Proteomes" id="UP000253410">
    <property type="component" value="Unassembled WGS sequence"/>
</dbReference>
<dbReference type="InterPro" id="IPR009057">
    <property type="entry name" value="Homeodomain-like_sf"/>
</dbReference>
<dbReference type="OrthoDB" id="5492415at2"/>
<evidence type="ECO:0000313" key="7">
    <source>
        <dbReference type="Proteomes" id="UP000253410"/>
    </source>
</evidence>
<feature type="domain" description="HTH araC/xylS-type" evidence="5">
    <location>
        <begin position="268"/>
        <end position="376"/>
    </location>
</feature>
<keyword evidence="4" id="KW-1133">Transmembrane helix</keyword>
<proteinExistence type="predicted"/>
<dbReference type="AlphaFoldDB" id="A0A365XW73"/>
<feature type="transmembrane region" description="Helical" evidence="4">
    <location>
        <begin position="110"/>
        <end position="132"/>
    </location>
</feature>
<keyword evidence="7" id="KW-1185">Reference proteome</keyword>
<dbReference type="EMBL" id="QFFJ01000002">
    <property type="protein sequence ID" value="RBL90328.1"/>
    <property type="molecule type" value="Genomic_DNA"/>
</dbReference>
<reference evidence="6 7" key="1">
    <citation type="submission" date="2018-05" db="EMBL/GenBank/DDBJ databases">
        <title>Chitinophaga sp. K3CV102501T nov., isolated from isolated from a monsoon evergreen broad-leaved forest soil.</title>
        <authorList>
            <person name="Lv Y."/>
        </authorList>
    </citation>
    <scope>NUCLEOTIDE SEQUENCE [LARGE SCALE GENOMIC DNA]</scope>
    <source>
        <strain evidence="6 7">GDMCC 1.1325</strain>
    </source>
</reference>